<reference evidence="2" key="1">
    <citation type="submission" date="2012-09" db="EMBL/GenBank/DDBJ databases">
        <authorList>
            <person name="Martin A.A."/>
        </authorList>
    </citation>
    <scope>NUCLEOTIDE SEQUENCE</scope>
</reference>
<sequence length="117" mass="13008">MTLYLILFACMRMSSMEDSDASDAFTKKISGLDFIKFVKEAYRVSCAHLSVYSLRSHLAEIVNEGISEGKWALPYPTAVKVRGAAEQKAVVDEMIMDEIKTLNYSKTLSGLSSIKCI</sequence>
<evidence type="ECO:0000313" key="3">
    <source>
        <dbReference type="WBParaSite" id="ACAC_0001227801-mRNA-1"/>
    </source>
</evidence>
<feature type="signal peptide" evidence="1">
    <location>
        <begin position="1"/>
        <end position="16"/>
    </location>
</feature>
<keyword evidence="1" id="KW-0732">Signal</keyword>
<proteinExistence type="predicted"/>
<evidence type="ECO:0000313" key="2">
    <source>
        <dbReference type="Proteomes" id="UP000035642"/>
    </source>
</evidence>
<dbReference type="WBParaSite" id="ACAC_0001227801-mRNA-1">
    <property type="protein sequence ID" value="ACAC_0001227801-mRNA-1"/>
    <property type="gene ID" value="ACAC_0001227801"/>
</dbReference>
<reference evidence="3" key="2">
    <citation type="submission" date="2017-02" db="UniProtKB">
        <authorList>
            <consortium name="WormBaseParasite"/>
        </authorList>
    </citation>
    <scope>IDENTIFICATION</scope>
</reference>
<protein>
    <submittedName>
        <fullName evidence="3">Phage_int_SAM_5 domain-containing protein</fullName>
    </submittedName>
</protein>
<organism evidence="2 3">
    <name type="scientific">Angiostrongylus cantonensis</name>
    <name type="common">Rat lungworm</name>
    <dbReference type="NCBI Taxonomy" id="6313"/>
    <lineage>
        <taxon>Eukaryota</taxon>
        <taxon>Metazoa</taxon>
        <taxon>Ecdysozoa</taxon>
        <taxon>Nematoda</taxon>
        <taxon>Chromadorea</taxon>
        <taxon>Rhabditida</taxon>
        <taxon>Rhabditina</taxon>
        <taxon>Rhabditomorpha</taxon>
        <taxon>Strongyloidea</taxon>
        <taxon>Metastrongylidae</taxon>
        <taxon>Angiostrongylus</taxon>
    </lineage>
</organism>
<name>A0A0K0DL39_ANGCA</name>
<dbReference type="Proteomes" id="UP000035642">
    <property type="component" value="Unassembled WGS sequence"/>
</dbReference>
<evidence type="ECO:0000256" key="1">
    <source>
        <dbReference type="SAM" id="SignalP"/>
    </source>
</evidence>
<keyword evidence="2" id="KW-1185">Reference proteome</keyword>
<dbReference type="AlphaFoldDB" id="A0A0K0DL39"/>
<feature type="chain" id="PRO_5005326804" evidence="1">
    <location>
        <begin position="17"/>
        <end position="117"/>
    </location>
</feature>
<accession>A0A0K0DL39</accession>